<dbReference type="GO" id="GO:0006508">
    <property type="term" value="P:proteolysis"/>
    <property type="evidence" value="ECO:0007669"/>
    <property type="project" value="UniProtKB-KW"/>
</dbReference>
<feature type="compositionally biased region" description="Basic and acidic residues" evidence="1">
    <location>
        <begin position="14"/>
        <end position="26"/>
    </location>
</feature>
<feature type="region of interest" description="Disordered" evidence="1">
    <location>
        <begin position="1"/>
        <end position="26"/>
    </location>
</feature>
<dbReference type="GeneID" id="91284511"/>
<proteinExistence type="predicted"/>
<keyword evidence="3" id="KW-0482">Metalloprotease</keyword>
<dbReference type="RefSeq" id="WP_062027737.1">
    <property type="nucleotide sequence ID" value="NZ_CP032427.1"/>
</dbReference>
<evidence type="ECO:0000313" key="2">
    <source>
        <dbReference type="EMBL" id="AYC41373.1"/>
    </source>
</evidence>
<dbReference type="Pfam" id="PF20242">
    <property type="entry name" value="Emfourin"/>
    <property type="match status" value="1"/>
</dbReference>
<evidence type="ECO:0000313" key="5">
    <source>
        <dbReference type="Proteomes" id="UP000265765"/>
    </source>
</evidence>
<dbReference type="EMBL" id="CP032427">
    <property type="protein sequence ID" value="AYC41373.1"/>
    <property type="molecule type" value="Genomic_DNA"/>
</dbReference>
<name>A0A101S8S8_9ACTN</name>
<dbReference type="OrthoDB" id="6956709at2"/>
<keyword evidence="4" id="KW-1185">Reference proteome</keyword>
<dbReference type="Proteomes" id="UP000054375">
    <property type="component" value="Unassembled WGS sequence"/>
</dbReference>
<keyword evidence="3" id="KW-0645">Protease</keyword>
<accession>A0A101S8S8</accession>
<dbReference type="EMBL" id="LMWV01000005">
    <property type="protein sequence ID" value="KUN69627.1"/>
    <property type="molecule type" value="Genomic_DNA"/>
</dbReference>
<dbReference type="Proteomes" id="UP000265765">
    <property type="component" value="Chromosome"/>
</dbReference>
<organism evidence="3 4">
    <name type="scientific">Streptomyces griseorubiginosus</name>
    <dbReference type="NCBI Taxonomy" id="67304"/>
    <lineage>
        <taxon>Bacteria</taxon>
        <taxon>Bacillati</taxon>
        <taxon>Actinomycetota</taxon>
        <taxon>Actinomycetes</taxon>
        <taxon>Kitasatosporales</taxon>
        <taxon>Streptomycetaceae</taxon>
        <taxon>Streptomyces</taxon>
    </lineage>
</organism>
<evidence type="ECO:0000313" key="3">
    <source>
        <dbReference type="EMBL" id="KUN69627.1"/>
    </source>
</evidence>
<reference evidence="2 5" key="2">
    <citation type="submission" date="2018-09" db="EMBL/GenBank/DDBJ databases">
        <title>Production of Trimethoprim by Streptomyces sp. 3E-1.</title>
        <authorList>
            <person name="Kang H.J."/>
            <person name="Kim S.B."/>
        </authorList>
    </citation>
    <scope>NUCLEOTIDE SEQUENCE [LARGE SCALE GENOMIC DNA]</scope>
    <source>
        <strain evidence="2 5">3E-1</strain>
    </source>
</reference>
<dbReference type="KEGG" id="sge:DWG14_05659"/>
<dbReference type="GO" id="GO:0008237">
    <property type="term" value="F:metallopeptidase activity"/>
    <property type="evidence" value="ECO:0007669"/>
    <property type="project" value="UniProtKB-KW"/>
</dbReference>
<evidence type="ECO:0000313" key="4">
    <source>
        <dbReference type="Proteomes" id="UP000054375"/>
    </source>
</evidence>
<accession>A0A117P4E9</accession>
<protein>
    <submittedName>
        <fullName evidence="3">Metalloprotease</fullName>
    </submittedName>
</protein>
<dbReference type="AlphaFoldDB" id="A0A101S8S8"/>
<keyword evidence="3" id="KW-0378">Hydrolase</keyword>
<dbReference type="InterPro" id="IPR049457">
    <property type="entry name" value="Emfourin"/>
</dbReference>
<evidence type="ECO:0000256" key="1">
    <source>
        <dbReference type="SAM" id="MobiDB-lite"/>
    </source>
</evidence>
<gene>
    <name evidence="3" type="ORF">AQJ54_08295</name>
    <name evidence="2" type="ORF">DWG14_05659</name>
</gene>
<reference evidence="3 4" key="1">
    <citation type="submission" date="2015-10" db="EMBL/GenBank/DDBJ databases">
        <title>Draft genome sequence of Streptomyces griseorubiginosus DSM 40469, type strain for the species Streptomyces griseorubiginosus.</title>
        <authorList>
            <person name="Ruckert C."/>
            <person name="Winkler A."/>
            <person name="Kalinowski J."/>
            <person name="Kampfer P."/>
            <person name="Glaeser S."/>
        </authorList>
    </citation>
    <scope>NUCLEOTIDE SEQUENCE [LARGE SCALE GENOMIC DNA]</scope>
    <source>
        <strain evidence="3 4">DSM 40469</strain>
    </source>
</reference>
<sequence>MRIDVRRTGGFAGIERHKEVDTSGRPDAHEWQALAEKALAAGSSTRPIGVPDGFSYEITVDGRTVYAADPRLTQEQRELISKVLKEGA</sequence>